<organism evidence="1 2">
    <name type="scientific">Ascaris lumbricoides</name>
    <name type="common">Giant roundworm</name>
    <dbReference type="NCBI Taxonomy" id="6252"/>
    <lineage>
        <taxon>Eukaryota</taxon>
        <taxon>Metazoa</taxon>
        <taxon>Ecdysozoa</taxon>
        <taxon>Nematoda</taxon>
        <taxon>Chromadorea</taxon>
        <taxon>Rhabditida</taxon>
        <taxon>Spirurina</taxon>
        <taxon>Ascaridomorpha</taxon>
        <taxon>Ascaridoidea</taxon>
        <taxon>Ascarididae</taxon>
        <taxon>Ascaris</taxon>
    </lineage>
</organism>
<dbReference type="PANTHER" id="PTHR43056:SF5">
    <property type="entry name" value="PEPTIDASE S9 PROLYL OLIGOPEPTIDASE CATALYTIC DOMAIN-CONTAINING PROTEIN"/>
    <property type="match status" value="1"/>
</dbReference>
<name>A0A0M3IXU7_ASCLU</name>
<sequence length="50" mass="5449">MAHGGPTANTTNSLDMKVQYFTSRGFAVFDVNYRGSTGLFYSEIISAVII</sequence>
<dbReference type="AlphaFoldDB" id="A0A0M3IXU7"/>
<dbReference type="SUPFAM" id="SSF53474">
    <property type="entry name" value="alpha/beta-Hydrolases"/>
    <property type="match status" value="1"/>
</dbReference>
<dbReference type="InterPro" id="IPR029058">
    <property type="entry name" value="AB_hydrolase_fold"/>
</dbReference>
<accession>A0A0M3IXU7</accession>
<protein>
    <submittedName>
        <fullName evidence="2">Peptidase_S9 domain-containing protein</fullName>
    </submittedName>
</protein>
<dbReference type="Proteomes" id="UP000036681">
    <property type="component" value="Unplaced"/>
</dbReference>
<dbReference type="WBParaSite" id="ALUE_0002357501-mRNA-1">
    <property type="protein sequence ID" value="ALUE_0002357501-mRNA-1"/>
    <property type="gene ID" value="ALUE_0002357501"/>
</dbReference>
<evidence type="ECO:0000313" key="2">
    <source>
        <dbReference type="WBParaSite" id="ALUE_0002357501-mRNA-1"/>
    </source>
</evidence>
<dbReference type="Gene3D" id="3.40.50.1820">
    <property type="entry name" value="alpha/beta hydrolase"/>
    <property type="match status" value="1"/>
</dbReference>
<reference evidence="2" key="1">
    <citation type="submission" date="2017-02" db="UniProtKB">
        <authorList>
            <consortium name="WormBaseParasite"/>
        </authorList>
    </citation>
    <scope>IDENTIFICATION</scope>
</reference>
<dbReference type="InterPro" id="IPR050585">
    <property type="entry name" value="Xaa-Pro_dipeptidyl-ppase/CocE"/>
</dbReference>
<evidence type="ECO:0000313" key="1">
    <source>
        <dbReference type="Proteomes" id="UP000036681"/>
    </source>
</evidence>
<dbReference type="PANTHER" id="PTHR43056">
    <property type="entry name" value="PEPTIDASE S9 PROLYL OLIGOPEPTIDASE"/>
    <property type="match status" value="1"/>
</dbReference>
<proteinExistence type="predicted"/>
<keyword evidence="1" id="KW-1185">Reference proteome</keyword>